<proteinExistence type="predicted"/>
<feature type="region of interest" description="Disordered" evidence="1">
    <location>
        <begin position="70"/>
        <end position="101"/>
    </location>
</feature>
<accession>A0A7K1LIN2</accession>
<evidence type="ECO:0000313" key="3">
    <source>
        <dbReference type="Proteomes" id="UP000462152"/>
    </source>
</evidence>
<organism evidence="2 3">
    <name type="scientific">Rothia koreensis</name>
    <dbReference type="NCBI Taxonomy" id="592378"/>
    <lineage>
        <taxon>Bacteria</taxon>
        <taxon>Bacillati</taxon>
        <taxon>Actinomycetota</taxon>
        <taxon>Actinomycetes</taxon>
        <taxon>Micrococcales</taxon>
        <taxon>Micrococcaceae</taxon>
        <taxon>Rothia</taxon>
    </lineage>
</organism>
<comment type="caution">
    <text evidence="2">The sequence shown here is derived from an EMBL/GenBank/DDBJ whole genome shotgun (WGS) entry which is preliminary data.</text>
</comment>
<reference evidence="2 3" key="1">
    <citation type="submission" date="2019-12" db="EMBL/GenBank/DDBJ databases">
        <authorList>
            <person name="Li J."/>
            <person name="Shi Y."/>
            <person name="Xu G."/>
            <person name="Xiao D."/>
            <person name="Ran X."/>
        </authorList>
    </citation>
    <scope>NUCLEOTIDE SEQUENCE [LARGE SCALE GENOMIC DNA]</scope>
    <source>
        <strain evidence="2 3">JCM 15915</strain>
    </source>
</reference>
<name>A0A7K1LIN2_9MICC</name>
<evidence type="ECO:0000313" key="2">
    <source>
        <dbReference type="EMBL" id="MUN54782.1"/>
    </source>
</evidence>
<dbReference type="EMBL" id="WOGT01000002">
    <property type="protein sequence ID" value="MUN54782.1"/>
    <property type="molecule type" value="Genomic_DNA"/>
</dbReference>
<keyword evidence="3" id="KW-1185">Reference proteome</keyword>
<gene>
    <name evidence="2" type="ORF">GMA10_06090</name>
</gene>
<sequence length="116" mass="13719">MARLMEFGLRWPRADEECDWWDEMISAVETEPMDGPLHRARNPKDWHWYVPGYNEQVTLVELTAMANWQRAGGKGMRPKPAKRPWDKKNTQRKITPDKGTDTDEYLKWLEGRFAKA</sequence>
<dbReference type="AlphaFoldDB" id="A0A7K1LIN2"/>
<dbReference type="RefSeq" id="WP_129315534.1">
    <property type="nucleotide sequence ID" value="NZ_NOIQ01000008.1"/>
</dbReference>
<evidence type="ECO:0000256" key="1">
    <source>
        <dbReference type="SAM" id="MobiDB-lite"/>
    </source>
</evidence>
<dbReference type="Proteomes" id="UP000462152">
    <property type="component" value="Unassembled WGS sequence"/>
</dbReference>
<feature type="compositionally biased region" description="Basic and acidic residues" evidence="1">
    <location>
        <begin position="83"/>
        <end position="101"/>
    </location>
</feature>
<protein>
    <submittedName>
        <fullName evidence="2">Uncharacterized protein</fullName>
    </submittedName>
</protein>